<protein>
    <recommendedName>
        <fullName evidence="2">NADPH-dependent FMN reductase-like domain-containing protein</fullName>
    </recommendedName>
</protein>
<feature type="domain" description="NADPH-dependent FMN reductase-like" evidence="2">
    <location>
        <begin position="56"/>
        <end position="205"/>
    </location>
</feature>
<evidence type="ECO:0000313" key="3">
    <source>
        <dbReference type="EMBL" id="PHH74439.1"/>
    </source>
</evidence>
<sequence>MAMDERGDGRRDVGEVFRGGGSVMENKSTESVTAMPMSTAQEKTSDKATAKSTEKKLALVTCSTRPWRLNPFITSYVYECISPLAPSHVSINIIDLANPVLPLFDEPGIPAHAPADDGAATTGYYVHAHTREWSLTVRRYDGFIFVTPQYNWSIPAGLKNALDYLYHEWTGKVAGIVSYGSRGGGKAAGHLGQVLEGLRMKDVGRVGVRTRVDMVGEFERGGAVGEEDRRRWEEEGVREELAELGREVMDKL</sequence>
<dbReference type="PANTHER" id="PTHR30543">
    <property type="entry name" value="CHROMATE REDUCTASE"/>
    <property type="match status" value="1"/>
</dbReference>
<dbReference type="AlphaFoldDB" id="A0A2C5XJ97"/>
<evidence type="ECO:0000259" key="2">
    <source>
        <dbReference type="Pfam" id="PF03358"/>
    </source>
</evidence>
<reference evidence="3 4" key="1">
    <citation type="submission" date="2017-06" db="EMBL/GenBank/DDBJ databases">
        <title>Ant-infecting Ophiocordyceps genomes reveal a high diversity of potential behavioral manipulation genes and a possible major role for enterotoxins.</title>
        <authorList>
            <person name="De Bekker C."/>
            <person name="Evans H.C."/>
            <person name="Brachmann A."/>
            <person name="Hughes D.P."/>
        </authorList>
    </citation>
    <scope>NUCLEOTIDE SEQUENCE [LARGE SCALE GENOMIC DNA]</scope>
    <source>
        <strain evidence="3 4">1348a</strain>
    </source>
</reference>
<dbReference type="Gene3D" id="3.40.50.360">
    <property type="match status" value="1"/>
</dbReference>
<dbReference type="InterPro" id="IPR050712">
    <property type="entry name" value="NAD(P)H-dep_reductase"/>
</dbReference>
<evidence type="ECO:0000313" key="4">
    <source>
        <dbReference type="Proteomes" id="UP000224854"/>
    </source>
</evidence>
<feature type="compositionally biased region" description="Basic and acidic residues" evidence="1">
    <location>
        <begin position="1"/>
        <end position="15"/>
    </location>
</feature>
<comment type="caution">
    <text evidence="3">The sequence shown here is derived from an EMBL/GenBank/DDBJ whole genome shotgun (WGS) entry which is preliminary data.</text>
</comment>
<dbReference type="Proteomes" id="UP000224854">
    <property type="component" value="Unassembled WGS sequence"/>
</dbReference>
<dbReference type="OrthoDB" id="68575at2759"/>
<keyword evidence="4" id="KW-1185">Reference proteome</keyword>
<gene>
    <name evidence="3" type="ORF">CDD82_4936</name>
</gene>
<accession>A0A2C5XJ97</accession>
<dbReference type="GO" id="GO:0010181">
    <property type="term" value="F:FMN binding"/>
    <property type="evidence" value="ECO:0007669"/>
    <property type="project" value="TreeGrafter"/>
</dbReference>
<proteinExistence type="predicted"/>
<dbReference type="EMBL" id="NJEU01000431">
    <property type="protein sequence ID" value="PHH74439.1"/>
    <property type="molecule type" value="Genomic_DNA"/>
</dbReference>
<feature type="compositionally biased region" description="Polar residues" evidence="1">
    <location>
        <begin position="25"/>
        <end position="42"/>
    </location>
</feature>
<organism evidence="3 4">
    <name type="scientific">Ophiocordyceps australis</name>
    <dbReference type="NCBI Taxonomy" id="1399860"/>
    <lineage>
        <taxon>Eukaryota</taxon>
        <taxon>Fungi</taxon>
        <taxon>Dikarya</taxon>
        <taxon>Ascomycota</taxon>
        <taxon>Pezizomycotina</taxon>
        <taxon>Sordariomycetes</taxon>
        <taxon>Hypocreomycetidae</taxon>
        <taxon>Hypocreales</taxon>
        <taxon>Ophiocordycipitaceae</taxon>
        <taxon>Ophiocordyceps</taxon>
    </lineage>
</organism>
<dbReference type="GO" id="GO:0005829">
    <property type="term" value="C:cytosol"/>
    <property type="evidence" value="ECO:0007669"/>
    <property type="project" value="TreeGrafter"/>
</dbReference>
<dbReference type="GO" id="GO:0016491">
    <property type="term" value="F:oxidoreductase activity"/>
    <property type="evidence" value="ECO:0007669"/>
    <property type="project" value="InterPro"/>
</dbReference>
<dbReference type="InterPro" id="IPR005025">
    <property type="entry name" value="FMN_Rdtase-like_dom"/>
</dbReference>
<feature type="region of interest" description="Disordered" evidence="1">
    <location>
        <begin position="1"/>
        <end position="49"/>
    </location>
</feature>
<evidence type="ECO:0000256" key="1">
    <source>
        <dbReference type="SAM" id="MobiDB-lite"/>
    </source>
</evidence>
<name>A0A2C5XJ97_9HYPO</name>
<dbReference type="SUPFAM" id="SSF52218">
    <property type="entry name" value="Flavoproteins"/>
    <property type="match status" value="1"/>
</dbReference>
<dbReference type="InterPro" id="IPR029039">
    <property type="entry name" value="Flavoprotein-like_sf"/>
</dbReference>
<dbReference type="Pfam" id="PF03358">
    <property type="entry name" value="FMN_red"/>
    <property type="match status" value="1"/>
</dbReference>
<dbReference type="PANTHER" id="PTHR30543:SF21">
    <property type="entry name" value="NAD(P)H-DEPENDENT FMN REDUCTASE LOT6"/>
    <property type="match status" value="1"/>
</dbReference>